<feature type="non-terminal residue" evidence="2">
    <location>
        <position position="1"/>
    </location>
</feature>
<feature type="compositionally biased region" description="Basic and acidic residues" evidence="1">
    <location>
        <begin position="78"/>
        <end position="94"/>
    </location>
</feature>
<feature type="non-terminal residue" evidence="2">
    <location>
        <position position="124"/>
    </location>
</feature>
<reference evidence="2" key="2">
    <citation type="submission" date="2014-07" db="EMBL/GenBank/DDBJ databases">
        <authorList>
            <person name="Hull J."/>
        </authorList>
    </citation>
    <scope>NUCLEOTIDE SEQUENCE</scope>
</reference>
<reference evidence="2" key="1">
    <citation type="journal article" date="2014" name="PLoS ONE">
        <title>Transcriptome-Based Identification of ABC Transporters in the Western Tarnished Plant Bug Lygus hesperus.</title>
        <authorList>
            <person name="Hull J.J."/>
            <person name="Chaney K."/>
            <person name="Geib S.M."/>
            <person name="Fabrick J.A."/>
            <person name="Brent C.S."/>
            <person name="Walsh D."/>
            <person name="Lavine L.C."/>
        </authorList>
    </citation>
    <scope>NUCLEOTIDE SEQUENCE</scope>
</reference>
<evidence type="ECO:0000256" key="1">
    <source>
        <dbReference type="SAM" id="MobiDB-lite"/>
    </source>
</evidence>
<dbReference type="GO" id="GO:0016740">
    <property type="term" value="F:transferase activity"/>
    <property type="evidence" value="ECO:0007669"/>
    <property type="project" value="UniProtKB-KW"/>
</dbReference>
<protein>
    <submittedName>
        <fullName evidence="2">Putative glucuronoxylan glucuronosyltransferase F8H</fullName>
    </submittedName>
</protein>
<dbReference type="EMBL" id="GBHO01030540">
    <property type="protein sequence ID" value="JAG13064.1"/>
    <property type="molecule type" value="Transcribed_RNA"/>
</dbReference>
<name>A0A0A9WZA9_LYGHE</name>
<dbReference type="AlphaFoldDB" id="A0A0A9WZA9"/>
<gene>
    <name evidence="2" type="primary">F8H</name>
    <name evidence="2" type="ORF">CM83_105804</name>
</gene>
<feature type="region of interest" description="Disordered" evidence="1">
    <location>
        <begin position="63"/>
        <end position="99"/>
    </location>
</feature>
<accession>A0A0A9WZA9</accession>
<evidence type="ECO:0000313" key="2">
    <source>
        <dbReference type="EMBL" id="JAG13064.1"/>
    </source>
</evidence>
<proteinExistence type="predicted"/>
<feature type="region of interest" description="Disordered" evidence="1">
    <location>
        <begin position="1"/>
        <end position="21"/>
    </location>
</feature>
<organism evidence="2">
    <name type="scientific">Lygus hesperus</name>
    <name type="common">Western plant bug</name>
    <dbReference type="NCBI Taxonomy" id="30085"/>
    <lineage>
        <taxon>Eukaryota</taxon>
        <taxon>Metazoa</taxon>
        <taxon>Ecdysozoa</taxon>
        <taxon>Arthropoda</taxon>
        <taxon>Hexapoda</taxon>
        <taxon>Insecta</taxon>
        <taxon>Pterygota</taxon>
        <taxon>Neoptera</taxon>
        <taxon>Paraneoptera</taxon>
        <taxon>Hemiptera</taxon>
        <taxon>Heteroptera</taxon>
        <taxon>Panheteroptera</taxon>
        <taxon>Cimicomorpha</taxon>
        <taxon>Miridae</taxon>
        <taxon>Mirini</taxon>
        <taxon>Lygus</taxon>
    </lineage>
</organism>
<sequence>VDISTDAKTFYNGEDETNSDKQRLLNKLRPEQHMPVQSVVDVTTYKPLTFQKMKIPVYSGMLEPHDTPSYYEQDGESSNEKIARAGHQDPRTPSKMDTAVYPEIALLPAGDERDKSPIVVYDEG</sequence>
<keyword evidence="2" id="KW-0808">Transferase</keyword>